<keyword evidence="1" id="KW-1133">Transmembrane helix</keyword>
<organism evidence="2 3">
    <name type="scientific">Pseudonocardia halophobica</name>
    <dbReference type="NCBI Taxonomy" id="29401"/>
    <lineage>
        <taxon>Bacteria</taxon>
        <taxon>Bacillati</taxon>
        <taxon>Actinomycetota</taxon>
        <taxon>Actinomycetes</taxon>
        <taxon>Pseudonocardiales</taxon>
        <taxon>Pseudonocardiaceae</taxon>
        <taxon>Pseudonocardia</taxon>
    </lineage>
</organism>
<evidence type="ECO:0000313" key="3">
    <source>
        <dbReference type="Proteomes" id="UP001143463"/>
    </source>
</evidence>
<proteinExistence type="predicted"/>
<feature type="transmembrane region" description="Helical" evidence="1">
    <location>
        <begin position="71"/>
        <end position="96"/>
    </location>
</feature>
<dbReference type="RefSeq" id="WP_037050461.1">
    <property type="nucleotide sequence ID" value="NZ_BAAAUZ010000033.1"/>
</dbReference>
<evidence type="ECO:0000313" key="2">
    <source>
        <dbReference type="EMBL" id="GLL14540.1"/>
    </source>
</evidence>
<reference evidence="2" key="2">
    <citation type="submission" date="2023-01" db="EMBL/GenBank/DDBJ databases">
        <authorList>
            <person name="Sun Q."/>
            <person name="Evtushenko L."/>
        </authorList>
    </citation>
    <scope>NUCLEOTIDE SEQUENCE</scope>
    <source>
        <strain evidence="2">VKM Ac-1069</strain>
    </source>
</reference>
<dbReference type="Proteomes" id="UP001143463">
    <property type="component" value="Unassembled WGS sequence"/>
</dbReference>
<gene>
    <name evidence="2" type="ORF">GCM10017577_56870</name>
</gene>
<keyword evidence="1" id="KW-0472">Membrane</keyword>
<comment type="caution">
    <text evidence="2">The sequence shown here is derived from an EMBL/GenBank/DDBJ whole genome shotgun (WGS) entry which is preliminary data.</text>
</comment>
<keyword evidence="3" id="KW-1185">Reference proteome</keyword>
<feature type="transmembrane region" description="Helical" evidence="1">
    <location>
        <begin position="108"/>
        <end position="127"/>
    </location>
</feature>
<protein>
    <submittedName>
        <fullName evidence="2">Uncharacterized protein</fullName>
    </submittedName>
</protein>
<evidence type="ECO:0000256" key="1">
    <source>
        <dbReference type="SAM" id="Phobius"/>
    </source>
</evidence>
<keyword evidence="1" id="KW-0812">Transmembrane</keyword>
<feature type="transmembrane region" description="Helical" evidence="1">
    <location>
        <begin position="44"/>
        <end position="64"/>
    </location>
</feature>
<sequence>MSAPTPPGSALPGATLQPPKLLLGLVAAAAVAHGGLAVVGGALWAQVLSAVLCAAGLVAVAFLVARPVPHVVLGTAVLGMLGVASFLGVLGAALATGGHPVSGWVGPWGIAAVILDSSVVRIAAAVLRRAENAGRARP</sequence>
<name>A0A9W6LA84_9PSEU</name>
<feature type="transmembrane region" description="Helical" evidence="1">
    <location>
        <begin position="21"/>
        <end position="38"/>
    </location>
</feature>
<accession>A0A9W6LA84</accession>
<dbReference type="EMBL" id="BSFQ01000033">
    <property type="protein sequence ID" value="GLL14540.1"/>
    <property type="molecule type" value="Genomic_DNA"/>
</dbReference>
<reference evidence="2" key="1">
    <citation type="journal article" date="2014" name="Int. J. Syst. Evol. Microbiol.">
        <title>Complete genome sequence of Corynebacterium casei LMG S-19264T (=DSM 44701T), isolated from a smear-ripened cheese.</title>
        <authorList>
            <consortium name="US DOE Joint Genome Institute (JGI-PGF)"/>
            <person name="Walter F."/>
            <person name="Albersmeier A."/>
            <person name="Kalinowski J."/>
            <person name="Ruckert C."/>
        </authorList>
    </citation>
    <scope>NUCLEOTIDE SEQUENCE</scope>
    <source>
        <strain evidence="2">VKM Ac-1069</strain>
    </source>
</reference>
<dbReference type="AlphaFoldDB" id="A0A9W6LA84"/>